<evidence type="ECO:0000313" key="3">
    <source>
        <dbReference type="Proteomes" id="UP001501302"/>
    </source>
</evidence>
<dbReference type="EMBL" id="BAABJJ010000029">
    <property type="protein sequence ID" value="GAA4946417.1"/>
    <property type="molecule type" value="Genomic_DNA"/>
</dbReference>
<evidence type="ECO:0008006" key="4">
    <source>
        <dbReference type="Google" id="ProtNLM"/>
    </source>
</evidence>
<feature type="coiled-coil region" evidence="1">
    <location>
        <begin position="626"/>
        <end position="706"/>
    </location>
</feature>
<organism evidence="2 3">
    <name type="scientific">Algibacter agarivorans</name>
    <dbReference type="NCBI Taxonomy" id="1109741"/>
    <lineage>
        <taxon>Bacteria</taxon>
        <taxon>Pseudomonadati</taxon>
        <taxon>Bacteroidota</taxon>
        <taxon>Flavobacteriia</taxon>
        <taxon>Flavobacteriales</taxon>
        <taxon>Flavobacteriaceae</taxon>
        <taxon>Algibacter</taxon>
    </lineage>
</organism>
<feature type="coiled-coil region" evidence="1">
    <location>
        <begin position="368"/>
        <end position="580"/>
    </location>
</feature>
<dbReference type="RefSeq" id="WP_345191847.1">
    <property type="nucleotide sequence ID" value="NZ_BAABJJ010000029.1"/>
</dbReference>
<comment type="caution">
    <text evidence="2">The sequence shown here is derived from an EMBL/GenBank/DDBJ whole genome shotgun (WGS) entry which is preliminary data.</text>
</comment>
<dbReference type="Proteomes" id="UP001501302">
    <property type="component" value="Unassembled WGS sequence"/>
</dbReference>
<gene>
    <name evidence="2" type="ORF">GCM10023314_19640</name>
</gene>
<dbReference type="NCBIfam" id="TIGR03519">
    <property type="entry name" value="T9SS_PorP_fam"/>
    <property type="match status" value="1"/>
</dbReference>
<evidence type="ECO:0000313" key="2">
    <source>
        <dbReference type="EMBL" id="GAA4946417.1"/>
    </source>
</evidence>
<evidence type="ECO:0000256" key="1">
    <source>
        <dbReference type="SAM" id="Coils"/>
    </source>
</evidence>
<keyword evidence="3" id="KW-1185">Reference proteome</keyword>
<protein>
    <recommendedName>
        <fullName evidence="4">Type IX secretion system membrane protein, PorP/SprF family</fullName>
    </recommendedName>
</protein>
<keyword evidence="1" id="KW-0175">Coiled coil</keyword>
<accession>A0ABP9GKE2</accession>
<sequence>MKKHLLYIVLFFCFTQLHSQEDGVVAFKLPVRNSLRFNKYAINPTFSFVREQNKYISFSNNRQWVQFDDAPQTYLFSYSGRFRENMGIGVGVFQQNYGVLTTFGGLVNFAYNAALDRDSNLTFGMNLGFYKSGINEGNVVTNFPDPALNNIPSNSLITINPGINYGTTFLDFGVSLNNLAAYNLTTSKIIEENPEQSIQAHVMYTGYIDMRGFLDESKFSSLVRSEFKKNQTVVSGIMMLTVPKGIWGQVGYNSLYGISAGIGLNISTQIAIEYNYEKAIGNLSNFGNSHDFTLAYKFKNRYRYDYSGDDDEAALIITEKKRNRVAAKRKTTNQPKVDRNAIAEEKAKAKIVAAEKVKAKAAARAKLVAEAKAKREAKIQTVSQAIEEKSQEKLATTEAIKADQEAQIKLAEGARIKKEQEARAKLEEAARVKAEEEAQIKLAETQAKLLEVERVKAEQVEAARVKEEQETQAKLIEIERVKAEQVAKAKQVEAAKIKAEQETQAKLAEAARVKEEQETQAKLVEAERVKAEQEAQAKLAEAARLKEEQETQAKLVEAARVKAEQEAQAKLVEIARVKEESEAKQKIDTLELDGVLVSTARDREALAMESLTKLMSNSKIEQQDLLLRLSEKVANKQQDLQNLKEENDLSEKGIFQAPKAFKSVTAENAALESLKVEIDDAIKSQNEKVQELEDLYNERLKKIRNKKDSLNISYLKKIEKLKIEQSQTVQSKENLMSTLDEIKVATEIERKRRIKRAAYDNEQDRYLKDRATLERIKKFTDISETPLTKEDFDNGEELSNIQIVKDIKHVESGYYLVVAVHSDVNKRDEFLTKTVSAGQANVNFFYDVNTSKYYIYYDKFNNINEAKTALESKGSKPYNSKMSMVKIEN</sequence>
<dbReference type="Pfam" id="PF11751">
    <property type="entry name" value="PorP_SprF"/>
    <property type="match status" value="1"/>
</dbReference>
<proteinExistence type="predicted"/>
<reference evidence="3" key="1">
    <citation type="journal article" date="2019" name="Int. J. Syst. Evol. Microbiol.">
        <title>The Global Catalogue of Microorganisms (GCM) 10K type strain sequencing project: providing services to taxonomists for standard genome sequencing and annotation.</title>
        <authorList>
            <consortium name="The Broad Institute Genomics Platform"/>
            <consortium name="The Broad Institute Genome Sequencing Center for Infectious Disease"/>
            <person name="Wu L."/>
            <person name="Ma J."/>
        </authorList>
    </citation>
    <scope>NUCLEOTIDE SEQUENCE [LARGE SCALE GENOMIC DNA]</scope>
    <source>
        <strain evidence="3">JCM 18285</strain>
    </source>
</reference>
<name>A0ABP9GKE2_9FLAO</name>
<dbReference type="InterPro" id="IPR019861">
    <property type="entry name" value="PorP/SprF_Bacteroidetes"/>
</dbReference>